<evidence type="ECO:0008006" key="3">
    <source>
        <dbReference type="Google" id="ProtNLM"/>
    </source>
</evidence>
<evidence type="ECO:0000313" key="2">
    <source>
        <dbReference type="Proteomes" id="UP000611521"/>
    </source>
</evidence>
<name>A0ABR8W6L6_9MICO</name>
<protein>
    <recommendedName>
        <fullName evidence="3">DUF222 domain-containing protein</fullName>
    </recommendedName>
</protein>
<keyword evidence="2" id="KW-1185">Reference proteome</keyword>
<organism evidence="1 2">
    <name type="scientific">Microbacterium commune</name>
    <dbReference type="NCBI Taxonomy" id="2762219"/>
    <lineage>
        <taxon>Bacteria</taxon>
        <taxon>Bacillati</taxon>
        <taxon>Actinomycetota</taxon>
        <taxon>Actinomycetes</taxon>
        <taxon>Micrococcales</taxon>
        <taxon>Microbacteriaceae</taxon>
        <taxon>Microbacterium</taxon>
    </lineage>
</organism>
<gene>
    <name evidence="1" type="ORF">H9633_10155</name>
</gene>
<dbReference type="RefSeq" id="WP_191713077.1">
    <property type="nucleotide sequence ID" value="NZ_JACSPX010000002.1"/>
</dbReference>
<accession>A0ABR8W6L6</accession>
<dbReference type="Proteomes" id="UP000611521">
    <property type="component" value="Unassembled WGS sequence"/>
</dbReference>
<evidence type="ECO:0000313" key="1">
    <source>
        <dbReference type="EMBL" id="MBD8012659.1"/>
    </source>
</evidence>
<comment type="caution">
    <text evidence="1">The sequence shown here is derived from an EMBL/GenBank/DDBJ whole genome shotgun (WGS) entry which is preliminary data.</text>
</comment>
<reference evidence="1 2" key="1">
    <citation type="submission" date="2020-08" db="EMBL/GenBank/DDBJ databases">
        <title>A Genomic Blueprint of the Chicken Gut Microbiome.</title>
        <authorList>
            <person name="Gilroy R."/>
            <person name="Ravi A."/>
            <person name="Getino M."/>
            <person name="Pursley I."/>
            <person name="Horton D.L."/>
            <person name="Alikhan N.-F."/>
            <person name="Baker D."/>
            <person name="Gharbi K."/>
            <person name="Hall N."/>
            <person name="Watson M."/>
            <person name="Adriaenssens E.M."/>
            <person name="Foster-Nyarko E."/>
            <person name="Jarju S."/>
            <person name="Secka A."/>
            <person name="Antonio M."/>
            <person name="Oren A."/>
            <person name="Chaudhuri R."/>
            <person name="La Ragione R.M."/>
            <person name="Hildebrand F."/>
            <person name="Pallen M.J."/>
        </authorList>
    </citation>
    <scope>NUCLEOTIDE SEQUENCE [LARGE SCALE GENOMIC DNA]</scope>
    <source>
        <strain evidence="1 2">Re1</strain>
    </source>
</reference>
<dbReference type="EMBL" id="JACSPX010000002">
    <property type="protein sequence ID" value="MBD8012659.1"/>
    <property type="molecule type" value="Genomic_DNA"/>
</dbReference>
<sequence>MNMRNPHLNFVITALKATGAKLPKAITTALEEQGRIVAAAREARTHTGGYASLVKAWTSAVLDGRDPAEDPNLLRALLNNALADGDLEYAAGNAVNDRAVDNMRAVQDDILNIFKTAFDAAGVTLKYAQSILGNIDLDDTTAIFQLGPVAVQAHQDAQEARRLTRLIDSGWTALNQLTGFTIEPERVTRWADSDIDTWERVRRVKDAWQVVAAGCTLDLAIDRDTINARIERIARERHERETLDFRNAQAARRAQGALVLDGIEKVKEAMR</sequence>
<proteinExistence type="predicted"/>